<feature type="active site" description="Proton acceptor" evidence="5">
    <location>
        <position position="259"/>
    </location>
</feature>
<keyword evidence="2" id="KW-0808">Transferase</keyword>
<evidence type="ECO:0000313" key="9">
    <source>
        <dbReference type="Proteomes" id="UP000326396"/>
    </source>
</evidence>
<comment type="caution">
    <text evidence="8">The sequence shown here is derived from an EMBL/GenBank/DDBJ whole genome shotgun (WGS) entry which is preliminary data.</text>
</comment>
<organism evidence="8 9">
    <name type="scientific">Mikania micrantha</name>
    <name type="common">bitter vine</name>
    <dbReference type="NCBI Taxonomy" id="192012"/>
    <lineage>
        <taxon>Eukaryota</taxon>
        <taxon>Viridiplantae</taxon>
        <taxon>Streptophyta</taxon>
        <taxon>Embryophyta</taxon>
        <taxon>Tracheophyta</taxon>
        <taxon>Spermatophyta</taxon>
        <taxon>Magnoliopsida</taxon>
        <taxon>eudicotyledons</taxon>
        <taxon>Gunneridae</taxon>
        <taxon>Pentapetalae</taxon>
        <taxon>asterids</taxon>
        <taxon>campanulids</taxon>
        <taxon>Asterales</taxon>
        <taxon>Asteraceae</taxon>
        <taxon>Asteroideae</taxon>
        <taxon>Heliantheae alliance</taxon>
        <taxon>Eupatorieae</taxon>
        <taxon>Mikania</taxon>
    </lineage>
</organism>
<name>A0A5N6P9R1_9ASTR</name>
<dbReference type="Gene3D" id="1.10.10.10">
    <property type="entry name" value="Winged helix-like DNA-binding domain superfamily/Winged helix DNA-binding domain"/>
    <property type="match status" value="1"/>
</dbReference>
<comment type="similarity">
    <text evidence="4">Belongs to the class I-like SAM-binding methyltransferase superfamily. Cation-independent O-methyltransferase family. COMT subfamily.</text>
</comment>
<dbReference type="GO" id="GO:0009805">
    <property type="term" value="P:coumarin biosynthetic process"/>
    <property type="evidence" value="ECO:0007669"/>
    <property type="project" value="UniProtKB-ARBA"/>
</dbReference>
<dbReference type="GO" id="GO:0032259">
    <property type="term" value="P:methylation"/>
    <property type="evidence" value="ECO:0007669"/>
    <property type="project" value="UniProtKB-KW"/>
</dbReference>
<dbReference type="PIRSF" id="PIRSF005739">
    <property type="entry name" value="O-mtase"/>
    <property type="match status" value="1"/>
</dbReference>
<dbReference type="Pfam" id="PF08100">
    <property type="entry name" value="Dimerisation"/>
    <property type="match status" value="1"/>
</dbReference>
<dbReference type="InterPro" id="IPR016461">
    <property type="entry name" value="COMT-like"/>
</dbReference>
<dbReference type="Gene3D" id="3.40.50.150">
    <property type="entry name" value="Vaccinia Virus protein VP39"/>
    <property type="match status" value="1"/>
</dbReference>
<evidence type="ECO:0000313" key="8">
    <source>
        <dbReference type="EMBL" id="KAD6118840.1"/>
    </source>
</evidence>
<proteinExistence type="inferred from homology"/>
<dbReference type="Pfam" id="PF00891">
    <property type="entry name" value="Methyltransf_2"/>
    <property type="match status" value="1"/>
</dbReference>
<dbReference type="InterPro" id="IPR029063">
    <property type="entry name" value="SAM-dependent_MTases_sf"/>
</dbReference>
<reference evidence="8 9" key="1">
    <citation type="submission" date="2019-05" db="EMBL/GenBank/DDBJ databases">
        <title>Mikania micrantha, genome provides insights into the molecular mechanism of rapid growth.</title>
        <authorList>
            <person name="Liu B."/>
        </authorList>
    </citation>
    <scope>NUCLEOTIDE SEQUENCE [LARGE SCALE GENOMIC DNA]</scope>
    <source>
        <strain evidence="8">NLD-2019</strain>
        <tissue evidence="8">Leaf</tissue>
    </source>
</reference>
<keyword evidence="9" id="KW-1185">Reference proteome</keyword>
<evidence type="ECO:0000259" key="6">
    <source>
        <dbReference type="Pfam" id="PF00891"/>
    </source>
</evidence>
<keyword evidence="3" id="KW-0949">S-adenosyl-L-methionine</keyword>
<dbReference type="Proteomes" id="UP000326396">
    <property type="component" value="Linkage Group LG13"/>
</dbReference>
<dbReference type="InterPro" id="IPR036390">
    <property type="entry name" value="WH_DNA-bd_sf"/>
</dbReference>
<dbReference type="AlphaFoldDB" id="A0A5N6P9R1"/>
<dbReference type="GO" id="GO:0046983">
    <property type="term" value="F:protein dimerization activity"/>
    <property type="evidence" value="ECO:0007669"/>
    <property type="project" value="InterPro"/>
</dbReference>
<dbReference type="GO" id="GO:0008757">
    <property type="term" value="F:S-adenosylmethionine-dependent methyltransferase activity"/>
    <property type="evidence" value="ECO:0007669"/>
    <property type="project" value="UniProtKB-ARBA"/>
</dbReference>
<protein>
    <recommendedName>
        <fullName evidence="10">O-methyltransferase domain-containing protein</fullName>
    </recommendedName>
</protein>
<dbReference type="InterPro" id="IPR012967">
    <property type="entry name" value="COMT_dimerisation"/>
</dbReference>
<dbReference type="PANTHER" id="PTHR11746">
    <property type="entry name" value="O-METHYLTRANSFERASE"/>
    <property type="match status" value="1"/>
</dbReference>
<dbReference type="EMBL" id="SZYD01000005">
    <property type="protein sequence ID" value="KAD6118840.1"/>
    <property type="molecule type" value="Genomic_DNA"/>
</dbReference>
<dbReference type="OrthoDB" id="1606438at2759"/>
<dbReference type="SUPFAM" id="SSF53335">
    <property type="entry name" value="S-adenosyl-L-methionine-dependent methyltransferases"/>
    <property type="match status" value="1"/>
</dbReference>
<dbReference type="FunFam" id="3.40.50.150:FF:000061">
    <property type="entry name" value="Caffeic acid O-methyltransferase"/>
    <property type="match status" value="1"/>
</dbReference>
<evidence type="ECO:0000256" key="1">
    <source>
        <dbReference type="ARBA" id="ARBA00022603"/>
    </source>
</evidence>
<dbReference type="GO" id="GO:0008171">
    <property type="term" value="F:O-methyltransferase activity"/>
    <property type="evidence" value="ECO:0007669"/>
    <property type="project" value="InterPro"/>
</dbReference>
<evidence type="ECO:0000256" key="5">
    <source>
        <dbReference type="PIRSR" id="PIRSR005739-1"/>
    </source>
</evidence>
<evidence type="ECO:0008006" key="10">
    <source>
        <dbReference type="Google" id="ProtNLM"/>
    </source>
</evidence>
<feature type="domain" description="O-methyltransferase dimerisation" evidence="7">
    <location>
        <begin position="15"/>
        <end position="107"/>
    </location>
</feature>
<feature type="domain" description="O-methyltransferase C-terminal" evidence="6">
    <location>
        <begin position="130"/>
        <end position="335"/>
    </location>
</feature>
<evidence type="ECO:0000256" key="4">
    <source>
        <dbReference type="ARBA" id="ARBA00034481"/>
    </source>
</evidence>
<sequence>MDIIDDQEDDYTYALQLATSIALPMVLLNVIKLKVLDTIAGSGPDARLSAHEIATRLSISNNDAPDKLDRMLQLLASHSVVTCTQEDHESKPIRVYGLAPVAKHFIQNDDGVSFGPMMDLQQDEVTVKSWLKLRDSVVGGGTPLDKVTGMKGYEYMAFDQRFTGVFNKAMKDTSTILMKEILIHYDGFNNLKTLVDVGGGLGGNLYMIVSKHKNIKGINFDLPTMINRAPQFPGIEHVAGDMFDSVPQGDAIFLKWIVHGWGDDDCIKFLKNCYKALPDDGKVIIVEKIVPFLPNTSSSTKADTHLDAFMLTLTHGGKERTEEEFLMLALESGFSGMRKKCFKCTFWVIEFYK</sequence>
<evidence type="ECO:0000259" key="7">
    <source>
        <dbReference type="Pfam" id="PF08100"/>
    </source>
</evidence>
<accession>A0A5N6P9R1</accession>
<evidence type="ECO:0000256" key="3">
    <source>
        <dbReference type="ARBA" id="ARBA00022691"/>
    </source>
</evidence>
<evidence type="ECO:0000256" key="2">
    <source>
        <dbReference type="ARBA" id="ARBA00022679"/>
    </source>
</evidence>
<keyword evidence="1" id="KW-0489">Methyltransferase</keyword>
<dbReference type="InterPro" id="IPR036388">
    <property type="entry name" value="WH-like_DNA-bd_sf"/>
</dbReference>
<dbReference type="PROSITE" id="PS51683">
    <property type="entry name" value="SAM_OMT_II"/>
    <property type="match status" value="1"/>
</dbReference>
<gene>
    <name evidence="8" type="ORF">E3N88_10111</name>
</gene>
<dbReference type="InterPro" id="IPR001077">
    <property type="entry name" value="COMT_C"/>
</dbReference>
<dbReference type="SUPFAM" id="SSF46785">
    <property type="entry name" value="Winged helix' DNA-binding domain"/>
    <property type="match status" value="1"/>
</dbReference>
<dbReference type="FunFam" id="1.10.10.10:FF:000357">
    <property type="entry name" value="Caffeic acid 3-O-methyltransferase"/>
    <property type="match status" value="1"/>
</dbReference>